<name>A0ABP6P598_9ACTN</name>
<evidence type="ECO:0008006" key="3">
    <source>
        <dbReference type="Google" id="ProtNLM"/>
    </source>
</evidence>
<organism evidence="1 2">
    <name type="scientific">Blastococcus jejuensis</name>
    <dbReference type="NCBI Taxonomy" id="351224"/>
    <lineage>
        <taxon>Bacteria</taxon>
        <taxon>Bacillati</taxon>
        <taxon>Actinomycetota</taxon>
        <taxon>Actinomycetes</taxon>
        <taxon>Geodermatophilales</taxon>
        <taxon>Geodermatophilaceae</taxon>
        <taxon>Blastococcus</taxon>
    </lineage>
</organism>
<comment type="caution">
    <text evidence="1">The sequence shown here is derived from an EMBL/GenBank/DDBJ whole genome shotgun (WGS) entry which is preliminary data.</text>
</comment>
<sequence>MPPVRASFARRLREVSERQLMVAAQRDVCGRYGTAPPPPPRGVDRFWQRVYVPVYHRLPWKLRATVMRAMPGSHRRTWHRPDEGSGPAV</sequence>
<evidence type="ECO:0000313" key="1">
    <source>
        <dbReference type="EMBL" id="GAA3168006.1"/>
    </source>
</evidence>
<gene>
    <name evidence="1" type="ORF">GCM10010531_20990</name>
</gene>
<dbReference type="Proteomes" id="UP001499924">
    <property type="component" value="Unassembled WGS sequence"/>
</dbReference>
<dbReference type="EMBL" id="BAAAVV010000004">
    <property type="protein sequence ID" value="GAA3168006.1"/>
    <property type="molecule type" value="Genomic_DNA"/>
</dbReference>
<dbReference type="RefSeq" id="WP_344688792.1">
    <property type="nucleotide sequence ID" value="NZ_BAAAVV010000004.1"/>
</dbReference>
<protein>
    <recommendedName>
        <fullName evidence="3">ER-bound oxygenase mpaB/mpaB'/Rubber oxygenase catalytic domain-containing protein</fullName>
    </recommendedName>
</protein>
<evidence type="ECO:0000313" key="2">
    <source>
        <dbReference type="Proteomes" id="UP001499924"/>
    </source>
</evidence>
<reference evidence="2" key="1">
    <citation type="journal article" date="2019" name="Int. J. Syst. Evol. Microbiol.">
        <title>The Global Catalogue of Microorganisms (GCM) 10K type strain sequencing project: providing services to taxonomists for standard genome sequencing and annotation.</title>
        <authorList>
            <consortium name="The Broad Institute Genomics Platform"/>
            <consortium name="The Broad Institute Genome Sequencing Center for Infectious Disease"/>
            <person name="Wu L."/>
            <person name="Ma J."/>
        </authorList>
    </citation>
    <scope>NUCLEOTIDE SEQUENCE [LARGE SCALE GENOMIC DNA]</scope>
    <source>
        <strain evidence="2">JCM 15614</strain>
    </source>
</reference>
<proteinExistence type="predicted"/>
<keyword evidence="2" id="KW-1185">Reference proteome</keyword>
<accession>A0ABP6P598</accession>